<dbReference type="AlphaFoldDB" id="A0A2I0L6M0"/>
<proteinExistence type="predicted"/>
<dbReference type="Proteomes" id="UP000233551">
    <property type="component" value="Unassembled WGS sequence"/>
</dbReference>
<comment type="caution">
    <text evidence="1">The sequence shown here is derived from an EMBL/GenBank/DDBJ whole genome shotgun (WGS) entry which is preliminary data.</text>
</comment>
<name>A0A2I0L6M0_PUNGR</name>
<protein>
    <submittedName>
        <fullName evidence="1">Uncharacterized protein</fullName>
    </submittedName>
</protein>
<sequence>MKVNEIQPIRFRIFRTDRLGFSGSDPGNLGRGGRCPIRFEHCHVAKPEAQENSHAAPPEGNFGITHSKLPYTWTYGAGHLFTRFPSSIRQKP</sequence>
<dbReference type="EMBL" id="PGOL01000123">
    <property type="protein sequence ID" value="PKI76348.1"/>
    <property type="molecule type" value="Genomic_DNA"/>
</dbReference>
<keyword evidence="2" id="KW-1185">Reference proteome</keyword>
<evidence type="ECO:0000313" key="1">
    <source>
        <dbReference type="EMBL" id="PKI76348.1"/>
    </source>
</evidence>
<reference evidence="1 2" key="1">
    <citation type="submission" date="2017-11" db="EMBL/GenBank/DDBJ databases">
        <title>De-novo sequencing of pomegranate (Punica granatum L.) genome.</title>
        <authorList>
            <person name="Akparov Z."/>
            <person name="Amiraslanov A."/>
            <person name="Hajiyeva S."/>
            <person name="Abbasov M."/>
            <person name="Kaur K."/>
            <person name="Hamwieh A."/>
            <person name="Solovyev V."/>
            <person name="Salamov A."/>
            <person name="Braich B."/>
            <person name="Kosarev P."/>
            <person name="Mahmoud A."/>
            <person name="Hajiyev E."/>
            <person name="Babayeva S."/>
            <person name="Izzatullayeva V."/>
            <person name="Mammadov A."/>
            <person name="Mammadov A."/>
            <person name="Sharifova S."/>
            <person name="Ojaghi J."/>
            <person name="Eynullazada K."/>
            <person name="Bayramov B."/>
            <person name="Abdulazimova A."/>
            <person name="Shahmuradov I."/>
        </authorList>
    </citation>
    <scope>NUCLEOTIDE SEQUENCE [LARGE SCALE GENOMIC DNA]</scope>
    <source>
        <strain evidence="2">cv. AG2017</strain>
        <tissue evidence="1">Leaf</tissue>
    </source>
</reference>
<organism evidence="1 2">
    <name type="scientific">Punica granatum</name>
    <name type="common">Pomegranate</name>
    <dbReference type="NCBI Taxonomy" id="22663"/>
    <lineage>
        <taxon>Eukaryota</taxon>
        <taxon>Viridiplantae</taxon>
        <taxon>Streptophyta</taxon>
        <taxon>Embryophyta</taxon>
        <taxon>Tracheophyta</taxon>
        <taxon>Spermatophyta</taxon>
        <taxon>Magnoliopsida</taxon>
        <taxon>eudicotyledons</taxon>
        <taxon>Gunneridae</taxon>
        <taxon>Pentapetalae</taxon>
        <taxon>rosids</taxon>
        <taxon>malvids</taxon>
        <taxon>Myrtales</taxon>
        <taxon>Lythraceae</taxon>
        <taxon>Punica</taxon>
    </lineage>
</organism>
<accession>A0A2I0L6M0</accession>
<gene>
    <name evidence="1" type="ORF">CRG98_003270</name>
</gene>
<evidence type="ECO:0000313" key="2">
    <source>
        <dbReference type="Proteomes" id="UP000233551"/>
    </source>
</evidence>